<dbReference type="EMBL" id="WOGT01000008">
    <property type="protein sequence ID" value="MUN55719.1"/>
    <property type="molecule type" value="Genomic_DNA"/>
</dbReference>
<evidence type="ECO:0000313" key="9">
    <source>
        <dbReference type="Proteomes" id="UP000462152"/>
    </source>
</evidence>
<feature type="transmembrane region" description="Helical" evidence="6">
    <location>
        <begin position="98"/>
        <end position="121"/>
    </location>
</feature>
<feature type="compositionally biased region" description="Basic and acidic residues" evidence="5">
    <location>
        <begin position="1"/>
        <end position="20"/>
    </location>
</feature>
<feature type="domain" description="DUF202" evidence="7">
    <location>
        <begin position="24"/>
        <end position="87"/>
    </location>
</feature>
<dbReference type="InterPro" id="IPR003807">
    <property type="entry name" value="DUF202"/>
</dbReference>
<dbReference type="GO" id="GO:0012505">
    <property type="term" value="C:endomembrane system"/>
    <property type="evidence" value="ECO:0007669"/>
    <property type="project" value="UniProtKB-SubCell"/>
</dbReference>
<sequence length="124" mass="13164">MPDSRDGPGVSVHDRPHPDAPADAGLQPERTVLSWGRTLLAVGVVGAGFLRWLPHFGWWVVLLTVLAWVIAAAIHATQRRRYGRHSRGVRHESLSADPVAVLSTAAAVAGLSLAGIAIVVITRG</sequence>
<keyword evidence="3 6" id="KW-1133">Transmembrane helix</keyword>
<keyword evidence="4 6" id="KW-0472">Membrane</keyword>
<keyword evidence="9" id="KW-1185">Reference proteome</keyword>
<evidence type="ECO:0000256" key="6">
    <source>
        <dbReference type="SAM" id="Phobius"/>
    </source>
</evidence>
<evidence type="ECO:0000256" key="1">
    <source>
        <dbReference type="ARBA" id="ARBA00004127"/>
    </source>
</evidence>
<organism evidence="8 9">
    <name type="scientific">Rothia koreensis</name>
    <dbReference type="NCBI Taxonomy" id="592378"/>
    <lineage>
        <taxon>Bacteria</taxon>
        <taxon>Bacillati</taxon>
        <taxon>Actinomycetota</taxon>
        <taxon>Actinomycetes</taxon>
        <taxon>Micrococcales</taxon>
        <taxon>Micrococcaceae</taxon>
        <taxon>Rothia</taxon>
    </lineage>
</organism>
<comment type="caution">
    <text evidence="8">The sequence shown here is derived from an EMBL/GenBank/DDBJ whole genome shotgun (WGS) entry which is preliminary data.</text>
</comment>
<feature type="transmembrane region" description="Helical" evidence="6">
    <location>
        <begin position="56"/>
        <end position="77"/>
    </location>
</feature>
<gene>
    <name evidence="8" type="ORF">GMA10_10940</name>
</gene>
<feature type="region of interest" description="Disordered" evidence="5">
    <location>
        <begin position="1"/>
        <end position="26"/>
    </location>
</feature>
<dbReference type="Pfam" id="PF02656">
    <property type="entry name" value="DUF202"/>
    <property type="match status" value="1"/>
</dbReference>
<dbReference type="AlphaFoldDB" id="A0A7K1LKM1"/>
<evidence type="ECO:0000256" key="2">
    <source>
        <dbReference type="ARBA" id="ARBA00022692"/>
    </source>
</evidence>
<evidence type="ECO:0000313" key="8">
    <source>
        <dbReference type="EMBL" id="MUN55719.1"/>
    </source>
</evidence>
<evidence type="ECO:0000256" key="5">
    <source>
        <dbReference type="SAM" id="MobiDB-lite"/>
    </source>
</evidence>
<evidence type="ECO:0000256" key="4">
    <source>
        <dbReference type="ARBA" id="ARBA00023136"/>
    </source>
</evidence>
<protein>
    <submittedName>
        <fullName evidence="8">DUF202 domain-containing protein</fullName>
    </submittedName>
</protein>
<accession>A0A7K1LKM1</accession>
<reference evidence="8 9" key="1">
    <citation type="submission" date="2019-12" db="EMBL/GenBank/DDBJ databases">
        <authorList>
            <person name="Li J."/>
            <person name="Shi Y."/>
            <person name="Xu G."/>
            <person name="Xiao D."/>
            <person name="Ran X."/>
        </authorList>
    </citation>
    <scope>NUCLEOTIDE SEQUENCE [LARGE SCALE GENOMIC DNA]</scope>
    <source>
        <strain evidence="8 9">JCM 15915</strain>
    </source>
</reference>
<dbReference type="OrthoDB" id="3701077at2"/>
<name>A0A7K1LKM1_9MICC</name>
<evidence type="ECO:0000259" key="7">
    <source>
        <dbReference type="Pfam" id="PF02656"/>
    </source>
</evidence>
<dbReference type="Proteomes" id="UP000462152">
    <property type="component" value="Unassembled WGS sequence"/>
</dbReference>
<keyword evidence="2 6" id="KW-0812">Transmembrane</keyword>
<evidence type="ECO:0000256" key="3">
    <source>
        <dbReference type="ARBA" id="ARBA00022989"/>
    </source>
</evidence>
<comment type="subcellular location">
    <subcellularLocation>
        <location evidence="1">Endomembrane system</location>
        <topology evidence="1">Multi-pass membrane protein</topology>
    </subcellularLocation>
</comment>
<proteinExistence type="predicted"/>